<name>G4QER9_GLANF</name>
<dbReference type="STRING" id="1085623.GNIT_1490"/>
<keyword evidence="3" id="KW-1185">Reference proteome</keyword>
<dbReference type="AlphaFoldDB" id="G4QER9"/>
<dbReference type="EMBL" id="CP003060">
    <property type="protein sequence ID" value="AEP29608.1"/>
    <property type="molecule type" value="Genomic_DNA"/>
</dbReference>
<feature type="region of interest" description="Disordered" evidence="1">
    <location>
        <begin position="43"/>
        <end position="63"/>
    </location>
</feature>
<sequence length="63" mass="7585">MSKDYRFRKEETDDFDQQDWIVGKQRDESKVEQTKAELMRKKRASKLLADSRNKHVDDGDNMH</sequence>
<evidence type="ECO:0000256" key="1">
    <source>
        <dbReference type="SAM" id="MobiDB-lite"/>
    </source>
</evidence>
<evidence type="ECO:0000313" key="3">
    <source>
        <dbReference type="Proteomes" id="UP000009282"/>
    </source>
</evidence>
<organism evidence="2 3">
    <name type="scientific">Glaciecola nitratireducens (strain JCM 12485 / KCTC 12276 / FR1064)</name>
    <dbReference type="NCBI Taxonomy" id="1085623"/>
    <lineage>
        <taxon>Bacteria</taxon>
        <taxon>Pseudomonadati</taxon>
        <taxon>Pseudomonadota</taxon>
        <taxon>Gammaproteobacteria</taxon>
        <taxon>Alteromonadales</taxon>
        <taxon>Alteromonadaceae</taxon>
        <taxon>Brumicola</taxon>
    </lineage>
</organism>
<dbReference type="OrthoDB" id="6322582at2"/>
<dbReference type="HOGENOM" id="CLU_2879511_0_0_6"/>
<reference evidence="2 3" key="1">
    <citation type="journal article" date="2011" name="J. Bacteriol.">
        <title>Complete genome sequence of seawater bacterium Glaciecola nitratireducens FR1064T.</title>
        <authorList>
            <person name="Bian F."/>
            <person name="Qin Q.L."/>
            <person name="Xie B.B."/>
            <person name="Shu Y.L."/>
            <person name="Zhang X.Y."/>
            <person name="Yu Y."/>
            <person name="Chen B."/>
            <person name="Chen X.L."/>
            <person name="Zhou B.C."/>
            <person name="Zhang Y.Z."/>
        </authorList>
    </citation>
    <scope>NUCLEOTIDE SEQUENCE [LARGE SCALE GENOMIC DNA]</scope>
    <source>
        <strain evidence="3">JCM 12485 / KCTC 12276 / FR1064</strain>
    </source>
</reference>
<protein>
    <submittedName>
        <fullName evidence="2">Uncharacterized protein</fullName>
    </submittedName>
</protein>
<dbReference type="RefSeq" id="WP_014108482.1">
    <property type="nucleotide sequence ID" value="NC_016041.1"/>
</dbReference>
<proteinExistence type="predicted"/>
<evidence type="ECO:0000313" key="2">
    <source>
        <dbReference type="EMBL" id="AEP29608.1"/>
    </source>
</evidence>
<dbReference type="Proteomes" id="UP000009282">
    <property type="component" value="Chromosome"/>
</dbReference>
<gene>
    <name evidence="2" type="ordered locus">GNIT_1490</name>
</gene>
<accession>G4QER9</accession>
<feature type="compositionally biased region" description="Basic and acidic residues" evidence="1">
    <location>
        <begin position="49"/>
        <end position="63"/>
    </location>
</feature>
<dbReference type="KEGG" id="gni:GNIT_1490"/>